<organism evidence="1 2">
    <name type="scientific">Bifidobacterium angulatum DSM 20098 = JCM 7096</name>
    <dbReference type="NCBI Taxonomy" id="518635"/>
    <lineage>
        <taxon>Bacteria</taxon>
        <taxon>Bacillati</taxon>
        <taxon>Actinomycetota</taxon>
        <taxon>Actinomycetes</taxon>
        <taxon>Bifidobacteriales</taxon>
        <taxon>Bifidobacteriaceae</taxon>
        <taxon>Bifidobacterium</taxon>
    </lineage>
</organism>
<reference evidence="1" key="1">
    <citation type="submission" date="2009-04" db="EMBL/GenBank/DDBJ databases">
        <authorList>
            <person name="Weinstock G."/>
            <person name="Sodergren E."/>
            <person name="Clifton S."/>
            <person name="Fulton L."/>
            <person name="Fulton B."/>
            <person name="Courtney L."/>
            <person name="Fronick C."/>
            <person name="Harrison M."/>
            <person name="Strong C."/>
            <person name="Farmer C."/>
            <person name="Delahaunty K."/>
            <person name="Markovic C."/>
            <person name="Hall O."/>
            <person name="Minx P."/>
            <person name="Tomlinson C."/>
            <person name="Mitreva M."/>
            <person name="Nelson J."/>
            <person name="Hou S."/>
            <person name="Wollam A."/>
            <person name="Pepin K.H."/>
            <person name="Johnson M."/>
            <person name="Bhonagiri V."/>
            <person name="Nash W.E."/>
            <person name="Warren W."/>
            <person name="Chinwalla A."/>
            <person name="Mardis E.R."/>
            <person name="Wilson R.K."/>
        </authorList>
    </citation>
    <scope>NUCLEOTIDE SEQUENCE [LARGE SCALE GENOMIC DNA]</scope>
    <source>
        <strain evidence="1">DSM 20098</strain>
    </source>
</reference>
<accession>C4FCY5</accession>
<comment type="caution">
    <text evidence="1">The sequence shown here is derived from an EMBL/GenBank/DDBJ whole genome shotgun (WGS) entry which is preliminary data.</text>
</comment>
<dbReference type="PATRIC" id="fig|518635.7.peg.153"/>
<gene>
    <name evidence="1" type="ORF">BIFANG_02162</name>
</gene>
<sequence length="48" mass="5396">MAMYTHFGIHVFSLKRHPERLLDTPGEPSERTQRGILHQQGAVAHAAC</sequence>
<keyword evidence="2" id="KW-1185">Reference proteome</keyword>
<dbReference type="KEGG" id="bang:BBAG_1509"/>
<evidence type="ECO:0000313" key="1">
    <source>
        <dbReference type="EMBL" id="EEP21771.1"/>
    </source>
</evidence>
<evidence type="ECO:0000313" key="2">
    <source>
        <dbReference type="Proteomes" id="UP000006408"/>
    </source>
</evidence>
<dbReference type="AlphaFoldDB" id="C4FCY5"/>
<name>C4FCY5_9BIFI</name>
<dbReference type="Proteomes" id="UP000006408">
    <property type="component" value="Unassembled WGS sequence"/>
</dbReference>
<dbReference type="HOGENOM" id="CLU_3149956_0_0_11"/>
<dbReference type="EMBL" id="ABYS02000003">
    <property type="protein sequence ID" value="EEP21771.1"/>
    <property type="molecule type" value="Genomic_DNA"/>
</dbReference>
<proteinExistence type="predicted"/>
<protein>
    <submittedName>
        <fullName evidence="1">Uncharacterized protein</fullName>
    </submittedName>
</protein>